<dbReference type="CDD" id="cd00065">
    <property type="entry name" value="FYVE_like_SF"/>
    <property type="match status" value="1"/>
</dbReference>
<evidence type="ECO:0000313" key="2">
    <source>
        <dbReference type="EMBL" id="OMJ96077.1"/>
    </source>
</evidence>
<reference evidence="2 3" key="1">
    <citation type="submission" date="2016-11" db="EMBL/GenBank/DDBJ databases">
        <title>The macronuclear genome of Stentor coeruleus: a giant cell with tiny introns.</title>
        <authorList>
            <person name="Slabodnick M."/>
            <person name="Ruby J.G."/>
            <person name="Reiff S.B."/>
            <person name="Swart E.C."/>
            <person name="Gosai S."/>
            <person name="Prabakaran S."/>
            <person name="Witkowska E."/>
            <person name="Larue G.E."/>
            <person name="Fisher S."/>
            <person name="Freeman R.M."/>
            <person name="Gunawardena J."/>
            <person name="Chu W."/>
            <person name="Stover N.A."/>
            <person name="Gregory B.D."/>
            <person name="Nowacki M."/>
            <person name="Derisi J."/>
            <person name="Roy S.W."/>
            <person name="Marshall W.F."/>
            <person name="Sood P."/>
        </authorList>
    </citation>
    <scope>NUCLEOTIDE SEQUENCE [LARGE SCALE GENOMIC DNA]</scope>
    <source>
        <strain evidence="2">WM001</strain>
    </source>
</reference>
<gene>
    <name evidence="2" type="ORF">SteCoe_461</name>
</gene>
<evidence type="ECO:0000256" key="1">
    <source>
        <dbReference type="SAM" id="Coils"/>
    </source>
</evidence>
<dbReference type="AlphaFoldDB" id="A0A1R2D484"/>
<name>A0A1R2D484_9CILI</name>
<organism evidence="2 3">
    <name type="scientific">Stentor coeruleus</name>
    <dbReference type="NCBI Taxonomy" id="5963"/>
    <lineage>
        <taxon>Eukaryota</taxon>
        <taxon>Sar</taxon>
        <taxon>Alveolata</taxon>
        <taxon>Ciliophora</taxon>
        <taxon>Postciliodesmatophora</taxon>
        <taxon>Heterotrichea</taxon>
        <taxon>Heterotrichida</taxon>
        <taxon>Stentoridae</taxon>
        <taxon>Stentor</taxon>
    </lineage>
</organism>
<dbReference type="Proteomes" id="UP000187209">
    <property type="component" value="Unassembled WGS sequence"/>
</dbReference>
<evidence type="ECO:0008006" key="4">
    <source>
        <dbReference type="Google" id="ProtNLM"/>
    </source>
</evidence>
<feature type="coiled-coil region" evidence="1">
    <location>
        <begin position="324"/>
        <end position="351"/>
    </location>
</feature>
<dbReference type="EMBL" id="MPUH01000004">
    <property type="protein sequence ID" value="OMJ96077.1"/>
    <property type="molecule type" value="Genomic_DNA"/>
</dbReference>
<accession>A0A1R2D484</accession>
<comment type="caution">
    <text evidence="2">The sequence shown here is derived from an EMBL/GenBank/DDBJ whole genome shotgun (WGS) entry which is preliminary data.</text>
</comment>
<protein>
    <recommendedName>
        <fullName evidence="4">FYVE-type domain-containing protein</fullName>
    </recommendedName>
</protein>
<keyword evidence="3" id="KW-1185">Reference proteome</keyword>
<feature type="coiled-coil region" evidence="1">
    <location>
        <begin position="254"/>
        <end position="295"/>
    </location>
</feature>
<feature type="coiled-coil region" evidence="1">
    <location>
        <begin position="96"/>
        <end position="137"/>
    </location>
</feature>
<sequence length="393" mass="46159">MDSNNFSNSDDSEEEGEDLGGIFVLPTRRNLWETDVRCKNCLVNFNVPGIAYTKKNMCNFCYRGVCSKCLCCSRKHPEEGIKMKMCKSCQLECKSIKYVQAKLQQAKLEKMQLQTEINLALREKDEATRRRKAVEEQIQRNLSLKKMTIEERIVEKNNIQESIKENKETKEVIISANKVLNEQKLKLIVYNKELLKFNNDMKTLIKQNEQDEAKYKRRITRKREKIMSIIKEFKEKSSSNYEMTDIMAKKIYDIEEIERKYNEMNLHNEDLELKLNSLKQRVDENEIIIDEMNKKTNDAKDCFLEVNGLNEEENKQLDVNKGLLLEYDKIIKSLSDRLELLKKEASRVYKNLETPGKDHSYSKSSLIAEYETAKRTNTRTIHSDSVCKNCTTF</sequence>
<dbReference type="OrthoDB" id="10070368at2759"/>
<keyword evidence="1" id="KW-0175">Coiled coil</keyword>
<proteinExistence type="predicted"/>
<evidence type="ECO:0000313" key="3">
    <source>
        <dbReference type="Proteomes" id="UP000187209"/>
    </source>
</evidence>